<dbReference type="RefSeq" id="WP_044190677.1">
    <property type="nucleotide sequence ID" value="NZ_JMCB01000007.1"/>
</dbReference>
<evidence type="ECO:0000256" key="3">
    <source>
        <dbReference type="SAM" id="MobiDB-lite"/>
    </source>
</evidence>
<evidence type="ECO:0000256" key="2">
    <source>
        <dbReference type="ARBA" id="ARBA00023315"/>
    </source>
</evidence>
<comment type="caution">
    <text evidence="5">The sequence shown here is derived from an EMBL/GenBank/DDBJ whole genome shotgun (WGS) entry which is preliminary data.</text>
</comment>
<dbReference type="STRING" id="394096.DB31_8250"/>
<dbReference type="Proteomes" id="UP000028725">
    <property type="component" value="Unassembled WGS sequence"/>
</dbReference>
<name>A0A085WJA4_9BACT</name>
<keyword evidence="6" id="KW-1185">Reference proteome</keyword>
<dbReference type="GO" id="GO:0016747">
    <property type="term" value="F:acyltransferase activity, transferring groups other than amino-acyl groups"/>
    <property type="evidence" value="ECO:0007669"/>
    <property type="project" value="InterPro"/>
</dbReference>
<dbReference type="OrthoDB" id="5381096at2"/>
<dbReference type="PROSITE" id="PS51186">
    <property type="entry name" value="GNAT"/>
    <property type="match status" value="1"/>
</dbReference>
<sequence>MRRGPGPSLRLATEADRRALWRLHSRSVAALCQGAYSPHEVKTWVELLRPDGYLRPEQPRTVLLAERGQTLVGFGQLEPLLGELEALYVAPEEAGHGVGSSLLASLETLAWQAGASAMSLDASLNAETFYHERGYVRLHRAHRILTPEVHLACLRMRKPRPAASELRPGRRGEAFGAPRPEP</sequence>
<keyword evidence="1 5" id="KW-0808">Transferase</keyword>
<feature type="region of interest" description="Disordered" evidence="3">
    <location>
        <begin position="160"/>
        <end position="182"/>
    </location>
</feature>
<gene>
    <name evidence="5" type="ORF">DB31_8250</name>
</gene>
<dbReference type="Gene3D" id="3.40.630.30">
    <property type="match status" value="1"/>
</dbReference>
<dbReference type="PANTHER" id="PTHR43877:SF2">
    <property type="entry name" value="AMINOALKYLPHOSPHONATE N-ACETYLTRANSFERASE-RELATED"/>
    <property type="match status" value="1"/>
</dbReference>
<dbReference type="InterPro" id="IPR016181">
    <property type="entry name" value="Acyl_CoA_acyltransferase"/>
</dbReference>
<evidence type="ECO:0000259" key="4">
    <source>
        <dbReference type="PROSITE" id="PS51186"/>
    </source>
</evidence>
<protein>
    <submittedName>
        <fullName evidence="5">Acetyltransferase, GNAT family protein</fullName>
    </submittedName>
</protein>
<dbReference type="SUPFAM" id="SSF55729">
    <property type="entry name" value="Acyl-CoA N-acyltransferases (Nat)"/>
    <property type="match status" value="1"/>
</dbReference>
<dbReference type="AlphaFoldDB" id="A0A085WJA4"/>
<dbReference type="CDD" id="cd04301">
    <property type="entry name" value="NAT_SF"/>
    <property type="match status" value="1"/>
</dbReference>
<keyword evidence="2" id="KW-0012">Acyltransferase</keyword>
<proteinExistence type="predicted"/>
<evidence type="ECO:0000313" key="5">
    <source>
        <dbReference type="EMBL" id="KFE67767.1"/>
    </source>
</evidence>
<organism evidence="5 6">
    <name type="scientific">Hyalangium minutum</name>
    <dbReference type="NCBI Taxonomy" id="394096"/>
    <lineage>
        <taxon>Bacteria</taxon>
        <taxon>Pseudomonadati</taxon>
        <taxon>Myxococcota</taxon>
        <taxon>Myxococcia</taxon>
        <taxon>Myxococcales</taxon>
        <taxon>Cystobacterineae</taxon>
        <taxon>Archangiaceae</taxon>
        <taxon>Hyalangium</taxon>
    </lineage>
</organism>
<accession>A0A085WJA4</accession>
<dbReference type="EMBL" id="JMCB01000007">
    <property type="protein sequence ID" value="KFE67767.1"/>
    <property type="molecule type" value="Genomic_DNA"/>
</dbReference>
<feature type="domain" description="N-acetyltransferase" evidence="4">
    <location>
        <begin position="7"/>
        <end position="161"/>
    </location>
</feature>
<dbReference type="InterPro" id="IPR050832">
    <property type="entry name" value="Bact_Acetyltransf"/>
</dbReference>
<dbReference type="PATRIC" id="fig|394096.3.peg.4291"/>
<dbReference type="PANTHER" id="PTHR43877">
    <property type="entry name" value="AMINOALKYLPHOSPHONATE N-ACETYLTRANSFERASE-RELATED-RELATED"/>
    <property type="match status" value="1"/>
</dbReference>
<dbReference type="InterPro" id="IPR000182">
    <property type="entry name" value="GNAT_dom"/>
</dbReference>
<evidence type="ECO:0000313" key="6">
    <source>
        <dbReference type="Proteomes" id="UP000028725"/>
    </source>
</evidence>
<reference evidence="5 6" key="1">
    <citation type="submission" date="2014-04" db="EMBL/GenBank/DDBJ databases">
        <title>Genome assembly of Hyalangium minutum DSM 14724.</title>
        <authorList>
            <person name="Sharma G."/>
            <person name="Subramanian S."/>
        </authorList>
    </citation>
    <scope>NUCLEOTIDE SEQUENCE [LARGE SCALE GENOMIC DNA]</scope>
    <source>
        <strain evidence="5 6">DSM 14724</strain>
    </source>
</reference>
<evidence type="ECO:0000256" key="1">
    <source>
        <dbReference type="ARBA" id="ARBA00022679"/>
    </source>
</evidence>
<dbReference type="Pfam" id="PF13673">
    <property type="entry name" value="Acetyltransf_10"/>
    <property type="match status" value="1"/>
</dbReference>